<name>A0A9W8HSB0_9FUNG</name>
<comment type="caution">
    <text evidence="2">The sequence shown here is derived from an EMBL/GenBank/DDBJ whole genome shotgun (WGS) entry which is preliminary data.</text>
</comment>
<keyword evidence="3" id="KW-1185">Reference proteome</keyword>
<dbReference type="AlphaFoldDB" id="A0A9W8HSB0"/>
<evidence type="ECO:0000313" key="2">
    <source>
        <dbReference type="EMBL" id="KAJ2796044.1"/>
    </source>
</evidence>
<sequence length="183" mass="20003">MDAENDAFAEQTVTTEFNGRVFYLYGYPTSENRGHPGQREIERPDAQGEELRRQYQARLKLTAALEAVGAQAIAAENAAIGPSVQVNNVVIPDSCSAEHRSAALAIGQPVISESALLEQIQKLHIGRPSTEHHAAESVDGANATDRRLRSSVSLDEISTQNLNKRRAAFAGLRYRPRAVSMSY</sequence>
<dbReference type="EMBL" id="JANBUO010002011">
    <property type="protein sequence ID" value="KAJ2796044.1"/>
    <property type="molecule type" value="Genomic_DNA"/>
</dbReference>
<gene>
    <name evidence="2" type="ORF">H4R20_005672</name>
</gene>
<evidence type="ECO:0000256" key="1">
    <source>
        <dbReference type="SAM" id="MobiDB-lite"/>
    </source>
</evidence>
<evidence type="ECO:0000313" key="3">
    <source>
        <dbReference type="Proteomes" id="UP001140094"/>
    </source>
</evidence>
<protein>
    <submittedName>
        <fullName evidence="2">Uncharacterized protein</fullName>
    </submittedName>
</protein>
<feature type="non-terminal residue" evidence="2">
    <location>
        <position position="183"/>
    </location>
</feature>
<reference evidence="2" key="1">
    <citation type="submission" date="2022-07" db="EMBL/GenBank/DDBJ databases">
        <title>Phylogenomic reconstructions and comparative analyses of Kickxellomycotina fungi.</title>
        <authorList>
            <person name="Reynolds N.K."/>
            <person name="Stajich J.E."/>
            <person name="Barry K."/>
            <person name="Grigoriev I.V."/>
            <person name="Crous P."/>
            <person name="Smith M.E."/>
        </authorList>
    </citation>
    <scope>NUCLEOTIDE SEQUENCE</scope>
    <source>
        <strain evidence="2">NRRL 1565</strain>
    </source>
</reference>
<dbReference type="OrthoDB" id="1043025at2759"/>
<organism evidence="2 3">
    <name type="scientific">Coemansia guatemalensis</name>
    <dbReference type="NCBI Taxonomy" id="2761395"/>
    <lineage>
        <taxon>Eukaryota</taxon>
        <taxon>Fungi</taxon>
        <taxon>Fungi incertae sedis</taxon>
        <taxon>Zoopagomycota</taxon>
        <taxon>Kickxellomycotina</taxon>
        <taxon>Kickxellomycetes</taxon>
        <taxon>Kickxellales</taxon>
        <taxon>Kickxellaceae</taxon>
        <taxon>Coemansia</taxon>
    </lineage>
</organism>
<accession>A0A9W8HSB0</accession>
<feature type="region of interest" description="Disordered" evidence="1">
    <location>
        <begin position="29"/>
        <end position="48"/>
    </location>
</feature>
<feature type="compositionally biased region" description="Basic and acidic residues" evidence="1">
    <location>
        <begin position="32"/>
        <end position="48"/>
    </location>
</feature>
<dbReference type="Proteomes" id="UP001140094">
    <property type="component" value="Unassembled WGS sequence"/>
</dbReference>
<proteinExistence type="predicted"/>